<dbReference type="PANTHER" id="PTHR47506">
    <property type="entry name" value="TRANSCRIPTIONAL REGULATORY PROTEIN"/>
    <property type="match status" value="1"/>
</dbReference>
<name>A0A1I5NJQ1_9ACTN</name>
<dbReference type="PANTHER" id="PTHR47506:SF1">
    <property type="entry name" value="HTH-TYPE TRANSCRIPTIONAL REGULATOR YJDC"/>
    <property type="match status" value="1"/>
</dbReference>
<keyword evidence="7" id="KW-1185">Reference proteome</keyword>
<feature type="domain" description="HTH tetR-type" evidence="5">
    <location>
        <begin position="31"/>
        <end position="91"/>
    </location>
</feature>
<dbReference type="InterPro" id="IPR001647">
    <property type="entry name" value="HTH_TetR"/>
</dbReference>
<proteinExistence type="predicted"/>
<dbReference type="STRING" id="1993.SAMN04489713_112190"/>
<dbReference type="SUPFAM" id="SSF46689">
    <property type="entry name" value="Homeodomain-like"/>
    <property type="match status" value="1"/>
</dbReference>
<sequence>MSLPAEPAESPDPAVRVAVERALSKRRGDAEREVEDILDATLRVAARAAPNAPRVADIVAEAGTSNQAFYRYFSGKDEVLRAALERGTDRVYGFLAHKVAKASGPAEQIEAWVRGVLAQVIDDTAARQSRAIVSNLGERAVAEAGAGGLGKVRDLLREAVRAAGSRQVDLDTGAVFDLTFAVLRRHSQDGTAPTPAECGHLVRFCLAAIGVAATG</sequence>
<dbReference type="RefSeq" id="WP_021591963.1">
    <property type="nucleotide sequence ID" value="NZ_CP083237.1"/>
</dbReference>
<dbReference type="GO" id="GO:0003677">
    <property type="term" value="F:DNA binding"/>
    <property type="evidence" value="ECO:0007669"/>
    <property type="project" value="UniProtKB-UniRule"/>
</dbReference>
<dbReference type="Pfam" id="PF00440">
    <property type="entry name" value="TetR_N"/>
    <property type="match status" value="1"/>
</dbReference>
<gene>
    <name evidence="6" type="ORF">SAMN04489713_112190</name>
</gene>
<keyword evidence="2 4" id="KW-0238">DNA-binding</keyword>
<feature type="DNA-binding region" description="H-T-H motif" evidence="4">
    <location>
        <begin position="54"/>
        <end position="73"/>
    </location>
</feature>
<dbReference type="InParanoid" id="A0A1I5NJQ1"/>
<dbReference type="GeneID" id="99650919"/>
<dbReference type="Gene3D" id="1.10.357.10">
    <property type="entry name" value="Tetracycline Repressor, domain 2"/>
    <property type="match status" value="1"/>
</dbReference>
<protein>
    <submittedName>
        <fullName evidence="6">Regulatory protein, tetR family</fullName>
    </submittedName>
</protein>
<organism evidence="6 7">
    <name type="scientific">Actinomadura madurae</name>
    <dbReference type="NCBI Taxonomy" id="1993"/>
    <lineage>
        <taxon>Bacteria</taxon>
        <taxon>Bacillati</taxon>
        <taxon>Actinomycetota</taxon>
        <taxon>Actinomycetes</taxon>
        <taxon>Streptosporangiales</taxon>
        <taxon>Thermomonosporaceae</taxon>
        <taxon>Actinomadura</taxon>
    </lineage>
</organism>
<dbReference type="AlphaFoldDB" id="A0A1I5NJQ1"/>
<evidence type="ECO:0000256" key="4">
    <source>
        <dbReference type="PROSITE-ProRule" id="PRU00335"/>
    </source>
</evidence>
<reference evidence="6 7" key="1">
    <citation type="submission" date="2016-10" db="EMBL/GenBank/DDBJ databases">
        <authorList>
            <person name="de Groot N.N."/>
        </authorList>
    </citation>
    <scope>NUCLEOTIDE SEQUENCE [LARGE SCALE GENOMIC DNA]</scope>
    <source>
        <strain evidence="6 7">DSM 43067</strain>
    </source>
</reference>
<keyword evidence="3" id="KW-0804">Transcription</keyword>
<evidence type="ECO:0000256" key="2">
    <source>
        <dbReference type="ARBA" id="ARBA00023125"/>
    </source>
</evidence>
<keyword evidence="1" id="KW-0805">Transcription regulation</keyword>
<dbReference type="Proteomes" id="UP000183413">
    <property type="component" value="Unassembled WGS sequence"/>
</dbReference>
<evidence type="ECO:0000313" key="7">
    <source>
        <dbReference type="Proteomes" id="UP000183413"/>
    </source>
</evidence>
<dbReference type="EMBL" id="FOVH01000012">
    <property type="protein sequence ID" value="SFP22033.1"/>
    <property type="molecule type" value="Genomic_DNA"/>
</dbReference>
<dbReference type="eggNOG" id="COG1309">
    <property type="taxonomic scope" value="Bacteria"/>
</dbReference>
<dbReference type="PROSITE" id="PS50977">
    <property type="entry name" value="HTH_TETR_2"/>
    <property type="match status" value="1"/>
</dbReference>
<evidence type="ECO:0000256" key="3">
    <source>
        <dbReference type="ARBA" id="ARBA00023163"/>
    </source>
</evidence>
<evidence type="ECO:0000313" key="6">
    <source>
        <dbReference type="EMBL" id="SFP22033.1"/>
    </source>
</evidence>
<evidence type="ECO:0000259" key="5">
    <source>
        <dbReference type="PROSITE" id="PS50977"/>
    </source>
</evidence>
<dbReference type="InterPro" id="IPR009057">
    <property type="entry name" value="Homeodomain-like_sf"/>
</dbReference>
<accession>A0A1I5NJQ1</accession>
<evidence type="ECO:0000256" key="1">
    <source>
        <dbReference type="ARBA" id="ARBA00023015"/>
    </source>
</evidence>